<dbReference type="InterPro" id="IPR058954">
    <property type="entry name" value="AAA_lid_SMAX1"/>
</dbReference>
<dbReference type="InterPro" id="IPR027417">
    <property type="entry name" value="P-loop_NTPase"/>
</dbReference>
<dbReference type="CDD" id="cd19499">
    <property type="entry name" value="RecA-like_ClpB_Hsp104-like"/>
    <property type="match status" value="1"/>
</dbReference>
<evidence type="ECO:0000259" key="6">
    <source>
        <dbReference type="PROSITE" id="PS51903"/>
    </source>
</evidence>
<gene>
    <name evidence="7" type="ORF">CKAN_02050400</name>
</gene>
<evidence type="ECO:0000313" key="7">
    <source>
        <dbReference type="EMBL" id="RWR91353.1"/>
    </source>
</evidence>
<sequence length="1050" mass="115140">MRAGLSTIQQTLTPEAASVLNHSIAEAGRRNHGQTTPLHVAATLLASPSGYLRQACIRSHPNSSHPLQCRALELCFSVALERLPSAQNLSPGMEPPISNALMAALKRAQAHQRRGCPEQQQQPLLAVKVELEQLIVSILDDPSVSRVMREASFSSPAVKATIEQSLNSSNSMNSGGIGAGLAFRPSPPINRNVYLNPRLQQQGSCEPSGQQRREEVKRVIDILLRSRKRNPVLVGDTEPEVVMRELLQRIEKREVNEGLLRSVQVVSLEKEFGSNRSQIPDKMKELGDLIETRINSSAIACSSSGVILDLGDLKWLVEQQQTGIIGVSGSGSIQHQVVSETRRAVVTEMGKLLARFREGTGDSQLWLIGTATCETYLRCQVYHPTMENEWDLQAVPITARLPIPGLFPRLGGNGILSSSIGSLTPPLKGISIGGAALAPRRQPENTEQTRGSTTCCPVCMENYEQELAKLVAKEYEKSSSDSKPEVHQALPQWMQTAKLNNGSTKPTDQHQTRDQELVYKQKTEELMKKWNETCRQLHPSFHLAAGLDRPPALSITSMCNPNLLGRQSLQPKLPHLRNLPTLQMNPNTLPNPSESTTTAPGSPVATELVLGCPKVQENCMEKTCQEHIRDPTSCVPFIWPDKISNRPNEKHATVLDADSFKRLFKGLTEKVGWQTDAASAVASTIVQTKSGNGKRRGNGAKGDAWLLFVGPDKVGKRKMAMALSELVCSASPITIRLGSRTDDYDEESEVTFRGKTVLDRIAEAVRRNPFSVIVLEDIDRADMLVHGSIKRAMERGRLPDSHGREIALGSVIFVLTTNWLPDNLIKSIPDTEVLQEHKLAAAAGQKWQLHISLDGKMSKRRAEWSCDNSDRVTKPRTDAGPGLSFDLNLAADVVEDDGTENSSDLTVEHGHDLSHSLGHGPTNKLLLPPSITPNELFDWADDMVVFKPVDFTPLRTKVATTVAAKFAGVIGDRWSIEVDNEALEKIVGGAWFGQTRFEEWVDRVLVPGFQQLKGEGIVPEDGSTVVRLLPMKDGHSAVSEGRHGVVVEGL</sequence>
<dbReference type="Gene3D" id="1.10.1780.10">
    <property type="entry name" value="Clp, N-terminal domain"/>
    <property type="match status" value="1"/>
</dbReference>
<evidence type="ECO:0000256" key="2">
    <source>
        <dbReference type="ARBA" id="ARBA00022737"/>
    </source>
</evidence>
<dbReference type="STRING" id="337451.A0A443PKQ1"/>
<evidence type="ECO:0000313" key="8">
    <source>
        <dbReference type="Proteomes" id="UP000283530"/>
    </source>
</evidence>
<dbReference type="GO" id="GO:0005524">
    <property type="term" value="F:ATP binding"/>
    <property type="evidence" value="ECO:0007669"/>
    <property type="project" value="InterPro"/>
</dbReference>
<reference evidence="7 8" key="1">
    <citation type="journal article" date="2019" name="Nat. Plants">
        <title>Stout camphor tree genome fills gaps in understanding of flowering plant genome evolution.</title>
        <authorList>
            <person name="Chaw S.M."/>
            <person name="Liu Y.C."/>
            <person name="Wu Y.W."/>
            <person name="Wang H.Y."/>
            <person name="Lin C.I."/>
            <person name="Wu C.S."/>
            <person name="Ke H.M."/>
            <person name="Chang L.Y."/>
            <person name="Hsu C.Y."/>
            <person name="Yang H.T."/>
            <person name="Sudianto E."/>
            <person name="Hsu M.H."/>
            <person name="Wu K.P."/>
            <person name="Wang L.N."/>
            <person name="Leebens-Mack J.H."/>
            <person name="Tsai I.J."/>
        </authorList>
    </citation>
    <scope>NUCLEOTIDE SEQUENCE [LARGE SCALE GENOMIC DNA]</scope>
    <source>
        <strain evidence="8">cv. Chaw 1501</strain>
        <tissue evidence="7">Young leaves</tissue>
    </source>
</reference>
<dbReference type="Pfam" id="PF23569">
    <property type="entry name" value="NBD_SMAX1"/>
    <property type="match status" value="1"/>
</dbReference>
<dbReference type="InterPro" id="IPR058680">
    <property type="entry name" value="NBD_SMAX1-like"/>
</dbReference>
<dbReference type="SUPFAM" id="SSF52540">
    <property type="entry name" value="P-loop containing nucleoside triphosphate hydrolases"/>
    <property type="match status" value="1"/>
</dbReference>
<keyword evidence="8" id="KW-1185">Reference proteome</keyword>
<dbReference type="Pfam" id="PF26587">
    <property type="entry name" value="AAA_lid_SMAX1"/>
    <property type="match status" value="1"/>
</dbReference>
<feature type="domain" description="Clp R" evidence="6">
    <location>
        <begin position="8"/>
        <end position="169"/>
    </location>
</feature>
<dbReference type="Gene3D" id="3.40.50.300">
    <property type="entry name" value="P-loop containing nucleotide triphosphate hydrolases"/>
    <property type="match status" value="2"/>
</dbReference>
<evidence type="ECO:0000256" key="5">
    <source>
        <dbReference type="PROSITE-ProRule" id="PRU01251"/>
    </source>
</evidence>
<evidence type="ECO:0000256" key="3">
    <source>
        <dbReference type="ARBA" id="ARBA00023015"/>
    </source>
</evidence>
<dbReference type="InterPro" id="IPR051650">
    <property type="entry name" value="SL_signaling_regulator"/>
</dbReference>
<dbReference type="OrthoDB" id="1929681at2759"/>
<organism evidence="7 8">
    <name type="scientific">Cinnamomum micranthum f. kanehirae</name>
    <dbReference type="NCBI Taxonomy" id="337451"/>
    <lineage>
        <taxon>Eukaryota</taxon>
        <taxon>Viridiplantae</taxon>
        <taxon>Streptophyta</taxon>
        <taxon>Embryophyta</taxon>
        <taxon>Tracheophyta</taxon>
        <taxon>Spermatophyta</taxon>
        <taxon>Magnoliopsida</taxon>
        <taxon>Magnoliidae</taxon>
        <taxon>Laurales</taxon>
        <taxon>Lauraceae</taxon>
        <taxon>Cinnamomum</taxon>
    </lineage>
</organism>
<evidence type="ECO:0000256" key="1">
    <source>
        <dbReference type="ARBA" id="ARBA00008675"/>
    </source>
</evidence>
<dbReference type="PROSITE" id="PS51903">
    <property type="entry name" value="CLP_R"/>
    <property type="match status" value="1"/>
</dbReference>
<comment type="caution">
    <text evidence="7">The sequence shown here is derived from an EMBL/GenBank/DDBJ whole genome shotgun (WGS) entry which is preliminary data.</text>
</comment>
<dbReference type="SUPFAM" id="SSF81923">
    <property type="entry name" value="Double Clp-N motif"/>
    <property type="match status" value="1"/>
</dbReference>
<dbReference type="EMBL" id="QPKB01000008">
    <property type="protein sequence ID" value="RWR91353.1"/>
    <property type="molecule type" value="Genomic_DNA"/>
</dbReference>
<dbReference type="Pfam" id="PF02861">
    <property type="entry name" value="Clp_N"/>
    <property type="match status" value="1"/>
</dbReference>
<dbReference type="AlphaFoldDB" id="A0A443PKQ1"/>
<evidence type="ECO:0000256" key="4">
    <source>
        <dbReference type="ARBA" id="ARBA00023163"/>
    </source>
</evidence>
<dbReference type="Pfam" id="PF07724">
    <property type="entry name" value="AAA_2"/>
    <property type="match status" value="1"/>
</dbReference>
<dbReference type="PANTHER" id="PTHR43572:SF13">
    <property type="entry name" value="PROTEIN SUPPRESSOR OF MAX2 1"/>
    <property type="match status" value="1"/>
</dbReference>
<comment type="similarity">
    <text evidence="1">Belongs to the ClpA/ClpB family.</text>
</comment>
<dbReference type="GO" id="GO:0016887">
    <property type="term" value="F:ATP hydrolysis activity"/>
    <property type="evidence" value="ECO:0007669"/>
    <property type="project" value="InterPro"/>
</dbReference>
<name>A0A443PKQ1_9MAGN</name>
<protein>
    <submittedName>
        <fullName evidence="7">Protein SUPPRESSOR OF MAX2 1-like protein</fullName>
    </submittedName>
</protein>
<keyword evidence="4" id="KW-0804">Transcription</keyword>
<dbReference type="FunFam" id="1.10.1780.10:FF:000005">
    <property type="entry name" value="protein SUPPRESSOR OF MAX2 1"/>
    <property type="match status" value="1"/>
</dbReference>
<dbReference type="InterPro" id="IPR036628">
    <property type="entry name" value="Clp_N_dom_sf"/>
</dbReference>
<accession>A0A443PKQ1</accession>
<proteinExistence type="inferred from homology"/>
<dbReference type="InterPro" id="IPR004176">
    <property type="entry name" value="Clp_R_N"/>
</dbReference>
<dbReference type="InterPro" id="IPR003959">
    <property type="entry name" value="ATPase_AAA_core"/>
</dbReference>
<keyword evidence="2 5" id="KW-0677">Repeat</keyword>
<keyword evidence="3" id="KW-0805">Transcription regulation</keyword>
<dbReference type="Proteomes" id="UP000283530">
    <property type="component" value="Unassembled WGS sequence"/>
</dbReference>
<dbReference type="PANTHER" id="PTHR43572">
    <property type="entry name" value="CHAPERONE PROTEIN CLPD, CHLOROPLASTIC"/>
    <property type="match status" value="1"/>
</dbReference>